<protein>
    <submittedName>
        <fullName evidence="10">Uncharacterized protein</fullName>
    </submittedName>
</protein>
<dbReference type="GO" id="GO:0005829">
    <property type="term" value="C:cytosol"/>
    <property type="evidence" value="ECO:0007669"/>
    <property type="project" value="TreeGrafter"/>
</dbReference>
<dbReference type="GO" id="GO:0005874">
    <property type="term" value="C:microtubule"/>
    <property type="evidence" value="ECO:0007669"/>
    <property type="project" value="UniProtKB-KW"/>
</dbReference>
<organism evidence="10 11">
    <name type="scientific">Pseudonaja textilis</name>
    <name type="common">Eastern brown snake</name>
    <dbReference type="NCBI Taxonomy" id="8673"/>
    <lineage>
        <taxon>Eukaryota</taxon>
        <taxon>Metazoa</taxon>
        <taxon>Chordata</taxon>
        <taxon>Craniata</taxon>
        <taxon>Vertebrata</taxon>
        <taxon>Euteleostomi</taxon>
        <taxon>Lepidosauria</taxon>
        <taxon>Squamata</taxon>
        <taxon>Bifurcata</taxon>
        <taxon>Unidentata</taxon>
        <taxon>Episquamata</taxon>
        <taxon>Toxicofera</taxon>
        <taxon>Serpentes</taxon>
        <taxon>Colubroidea</taxon>
        <taxon>Elapidae</taxon>
        <taxon>Hydrophiinae</taxon>
        <taxon>Pseudonaja</taxon>
    </lineage>
</organism>
<comment type="similarity">
    <text evidence="2">Belongs to the HAUS1 family.</text>
</comment>
<evidence type="ECO:0000256" key="6">
    <source>
        <dbReference type="ARBA" id="ARBA00022776"/>
    </source>
</evidence>
<accession>A0A670YLS4</accession>
<evidence type="ECO:0000256" key="5">
    <source>
        <dbReference type="ARBA" id="ARBA00022701"/>
    </source>
</evidence>
<dbReference type="PANTHER" id="PTHR31570">
    <property type="entry name" value="HAUS AUGMIN-LIKE COMPLEX SUBUNIT 1"/>
    <property type="match status" value="1"/>
</dbReference>
<keyword evidence="5" id="KW-0493">Microtubule</keyword>
<dbReference type="InterPro" id="IPR026243">
    <property type="entry name" value="HAUS1"/>
</dbReference>
<dbReference type="GO" id="GO:0051301">
    <property type="term" value="P:cell division"/>
    <property type="evidence" value="ECO:0007669"/>
    <property type="project" value="UniProtKB-KW"/>
</dbReference>
<proteinExistence type="inferred from homology"/>
<evidence type="ECO:0000313" key="11">
    <source>
        <dbReference type="Proteomes" id="UP000472273"/>
    </source>
</evidence>
<dbReference type="GO" id="GO:0070652">
    <property type="term" value="C:HAUS complex"/>
    <property type="evidence" value="ECO:0007669"/>
    <property type="project" value="InterPro"/>
</dbReference>
<evidence type="ECO:0000256" key="1">
    <source>
        <dbReference type="ARBA" id="ARBA00004186"/>
    </source>
</evidence>
<evidence type="ECO:0000256" key="3">
    <source>
        <dbReference type="ARBA" id="ARBA00022490"/>
    </source>
</evidence>
<dbReference type="GO" id="GO:0051225">
    <property type="term" value="P:spindle assembly"/>
    <property type="evidence" value="ECO:0007669"/>
    <property type="project" value="InterPro"/>
</dbReference>
<dbReference type="PANTHER" id="PTHR31570:SF1">
    <property type="entry name" value="HAUS AUGMIN-LIKE COMPLEX SUBUNIT 1"/>
    <property type="match status" value="1"/>
</dbReference>
<dbReference type="Pfam" id="PF25762">
    <property type="entry name" value="HAUS1"/>
    <property type="match status" value="1"/>
</dbReference>
<keyword evidence="4" id="KW-0132">Cell division</keyword>
<dbReference type="GO" id="GO:0007098">
    <property type="term" value="P:centrosome cycle"/>
    <property type="evidence" value="ECO:0007669"/>
    <property type="project" value="TreeGrafter"/>
</dbReference>
<evidence type="ECO:0000313" key="10">
    <source>
        <dbReference type="Ensembl" id="ENSPTXP00000012830.1"/>
    </source>
</evidence>
<keyword evidence="6" id="KW-0498">Mitosis</keyword>
<keyword evidence="7" id="KW-0175">Coiled coil</keyword>
<evidence type="ECO:0000256" key="8">
    <source>
        <dbReference type="ARBA" id="ARBA00023212"/>
    </source>
</evidence>
<comment type="subcellular location">
    <subcellularLocation>
        <location evidence="1">Cytoplasm</location>
        <location evidence="1">Cytoskeleton</location>
        <location evidence="1">Spindle</location>
    </subcellularLocation>
</comment>
<evidence type="ECO:0000256" key="2">
    <source>
        <dbReference type="ARBA" id="ARBA00005479"/>
    </source>
</evidence>
<sequence>KVVVEKREGRRSIVTSWLKKVFGERPIPLLEMNAETVDILYRLAECNESRDRDINLLIEDMKQKAAEYEYSSTYWGCGGSVAKTLSLSIRKAVQIPSATSGSELPLLIPASSNLAVRKHVKMQVEK</sequence>
<reference evidence="10" key="2">
    <citation type="submission" date="2025-09" db="UniProtKB">
        <authorList>
            <consortium name="Ensembl"/>
        </authorList>
    </citation>
    <scope>IDENTIFICATION</scope>
</reference>
<keyword evidence="8" id="KW-0206">Cytoskeleton</keyword>
<keyword evidence="3" id="KW-0963">Cytoplasm</keyword>
<dbReference type="GO" id="GO:0005819">
    <property type="term" value="C:spindle"/>
    <property type="evidence" value="ECO:0007669"/>
    <property type="project" value="UniProtKB-SubCell"/>
</dbReference>
<dbReference type="AlphaFoldDB" id="A0A670YLS4"/>
<keyword evidence="9" id="KW-0131">Cell cycle</keyword>
<dbReference type="PRINTS" id="PR02087">
    <property type="entry name" value="HAUSAUGMINL1"/>
</dbReference>
<dbReference type="Ensembl" id="ENSPTXT00000013239.1">
    <property type="protein sequence ID" value="ENSPTXP00000012830.1"/>
    <property type="gene ID" value="ENSPTXG00000008983.1"/>
</dbReference>
<evidence type="ECO:0000256" key="9">
    <source>
        <dbReference type="ARBA" id="ARBA00023306"/>
    </source>
</evidence>
<dbReference type="Proteomes" id="UP000472273">
    <property type="component" value="Unplaced"/>
</dbReference>
<dbReference type="GeneTree" id="ENSGT00940000167769"/>
<evidence type="ECO:0000256" key="7">
    <source>
        <dbReference type="ARBA" id="ARBA00023054"/>
    </source>
</evidence>
<keyword evidence="11" id="KW-1185">Reference proteome</keyword>
<reference evidence="10" key="1">
    <citation type="submission" date="2025-08" db="UniProtKB">
        <authorList>
            <consortium name="Ensembl"/>
        </authorList>
    </citation>
    <scope>IDENTIFICATION</scope>
</reference>
<evidence type="ECO:0000256" key="4">
    <source>
        <dbReference type="ARBA" id="ARBA00022618"/>
    </source>
</evidence>
<name>A0A670YLS4_PSETE</name>